<organism evidence="3 4">
    <name type="scientific">Zygosaccharomyces rouxii</name>
    <dbReference type="NCBI Taxonomy" id="4956"/>
    <lineage>
        <taxon>Eukaryota</taxon>
        <taxon>Fungi</taxon>
        <taxon>Dikarya</taxon>
        <taxon>Ascomycota</taxon>
        <taxon>Saccharomycotina</taxon>
        <taxon>Saccharomycetes</taxon>
        <taxon>Saccharomycetales</taxon>
        <taxon>Saccharomycetaceae</taxon>
        <taxon>Zygosaccharomyces</taxon>
    </lineage>
</organism>
<comment type="caution">
    <text evidence="3">The sequence shown here is derived from an EMBL/GenBank/DDBJ whole genome shotgun (WGS) entry which is preliminary data.</text>
</comment>
<protein>
    <recommendedName>
        <fullName evidence="2">C-CAP/cofactor C-like domain-containing protein</fullName>
    </recommendedName>
</protein>
<gene>
    <name evidence="3" type="ORF">ZYGR_0P03240</name>
</gene>
<feature type="domain" description="C-CAP/cofactor C-like" evidence="2">
    <location>
        <begin position="98"/>
        <end position="239"/>
    </location>
</feature>
<dbReference type="EMBL" id="BDGX01000016">
    <property type="protein sequence ID" value="GAV49678.1"/>
    <property type="molecule type" value="Genomic_DNA"/>
</dbReference>
<dbReference type="GO" id="GO:0005737">
    <property type="term" value="C:cytoplasm"/>
    <property type="evidence" value="ECO:0007669"/>
    <property type="project" value="TreeGrafter"/>
</dbReference>
<dbReference type="Proteomes" id="UP000187013">
    <property type="component" value="Unassembled WGS sequence"/>
</dbReference>
<dbReference type="Pfam" id="PF07986">
    <property type="entry name" value="TBCC"/>
    <property type="match status" value="1"/>
</dbReference>
<dbReference type="GO" id="GO:0007021">
    <property type="term" value="P:tubulin complex assembly"/>
    <property type="evidence" value="ECO:0007669"/>
    <property type="project" value="TreeGrafter"/>
</dbReference>
<reference evidence="3 4" key="1">
    <citation type="submission" date="2016-08" db="EMBL/GenBank/DDBJ databases">
        <title>Draft genome sequence of allopolyploid Zygosaccharomyces rouxii.</title>
        <authorList>
            <person name="Watanabe J."/>
            <person name="Uehara K."/>
            <person name="Mogi Y."/>
            <person name="Tsukioka Y."/>
        </authorList>
    </citation>
    <scope>NUCLEOTIDE SEQUENCE [LARGE SCALE GENOMIC DNA]</scope>
    <source>
        <strain evidence="3 4">NBRC 110957</strain>
    </source>
</reference>
<evidence type="ECO:0000256" key="1">
    <source>
        <dbReference type="ARBA" id="ARBA00008848"/>
    </source>
</evidence>
<dbReference type="InterPro" id="IPR016098">
    <property type="entry name" value="CAP/MinC_C"/>
</dbReference>
<dbReference type="OMA" id="RIVMERC"/>
<evidence type="ECO:0000313" key="3">
    <source>
        <dbReference type="EMBL" id="GAV49678.1"/>
    </source>
</evidence>
<dbReference type="Gene3D" id="2.160.20.70">
    <property type="match status" value="1"/>
</dbReference>
<dbReference type="eggNOG" id="ENOG502S4TX">
    <property type="taxonomic scope" value="Eukaryota"/>
</dbReference>
<dbReference type="InterPro" id="IPR027684">
    <property type="entry name" value="TBCC"/>
</dbReference>
<dbReference type="AlphaFoldDB" id="A0A1Q3A1W3"/>
<dbReference type="PROSITE" id="PS51329">
    <property type="entry name" value="C_CAP_COFACTOR_C"/>
    <property type="match status" value="1"/>
</dbReference>
<dbReference type="InterPro" id="IPR017901">
    <property type="entry name" value="C-CAP_CF_C-like"/>
</dbReference>
<dbReference type="GO" id="GO:0007023">
    <property type="term" value="P:post-chaperonin tubulin folding pathway"/>
    <property type="evidence" value="ECO:0007669"/>
    <property type="project" value="InterPro"/>
</dbReference>
<dbReference type="PANTHER" id="PTHR15139">
    <property type="entry name" value="TUBULIN FOLDING COFACTOR C"/>
    <property type="match status" value="1"/>
</dbReference>
<dbReference type="InterPro" id="IPR012945">
    <property type="entry name" value="Tubulin-bd_cofactor_C_dom"/>
</dbReference>
<accession>A0A1Q3A1W3</accession>
<proteinExistence type="inferred from homology"/>
<evidence type="ECO:0000259" key="2">
    <source>
        <dbReference type="PROSITE" id="PS51329"/>
    </source>
</evidence>
<dbReference type="OrthoDB" id="4035763at2759"/>
<comment type="similarity">
    <text evidence="1">Belongs to the TBCC family.</text>
</comment>
<name>A0A1Q3A1W3_ZYGRO</name>
<sequence>MSVESFLKSKTGLEERLANHESTETLRGNALELQNQLNQISKELAPHDLQKYSKELDELLKNINARVPPQVVKLQFKKKPKPRLFQNRSKKVTSNERITQSQMVSNQDFNIVQATATYENLQKCTIIGTHFINDTGSLTFKDLQSCTINLYEATFREGSIIISNCNDCSIYIHTGRETQLRLHDLKGCKLMIRPSQAPQRIVMERCRECVFHEVCEPWITIQEFDNLALTQEEQRNYTFVSLEDWW</sequence>
<dbReference type="PANTHER" id="PTHR15139:SF0">
    <property type="entry name" value="TUBULIN-SPECIFIC CHAPERONE C"/>
    <property type="match status" value="1"/>
</dbReference>
<evidence type="ECO:0000313" key="4">
    <source>
        <dbReference type="Proteomes" id="UP000187013"/>
    </source>
</evidence>